<accession>A0A816RZL5</accession>
<reference evidence="1" key="1">
    <citation type="submission" date="2021-01" db="EMBL/GenBank/DDBJ databases">
        <authorList>
            <consortium name="Genoscope - CEA"/>
            <person name="William W."/>
        </authorList>
    </citation>
    <scope>NUCLEOTIDE SEQUENCE</scope>
</reference>
<proteinExistence type="predicted"/>
<evidence type="ECO:0000313" key="1">
    <source>
        <dbReference type="EMBL" id="CAF2075882.1"/>
    </source>
</evidence>
<name>A0A816RZL5_BRANA</name>
<sequence length="46" mass="5528">MTLIQRWWFKVADFVPKAEPIKNYSTVYDPTAELIKTSQKLLYVFF</sequence>
<organism evidence="1">
    <name type="scientific">Brassica napus</name>
    <name type="common">Rape</name>
    <dbReference type="NCBI Taxonomy" id="3708"/>
    <lineage>
        <taxon>Eukaryota</taxon>
        <taxon>Viridiplantae</taxon>
        <taxon>Streptophyta</taxon>
        <taxon>Embryophyta</taxon>
        <taxon>Tracheophyta</taxon>
        <taxon>Spermatophyta</taxon>
        <taxon>Magnoliopsida</taxon>
        <taxon>eudicotyledons</taxon>
        <taxon>Gunneridae</taxon>
        <taxon>Pentapetalae</taxon>
        <taxon>rosids</taxon>
        <taxon>malvids</taxon>
        <taxon>Brassicales</taxon>
        <taxon>Brassicaceae</taxon>
        <taxon>Brassiceae</taxon>
        <taxon>Brassica</taxon>
    </lineage>
</organism>
<dbReference type="EMBL" id="HG994365">
    <property type="protein sequence ID" value="CAF2075882.1"/>
    <property type="molecule type" value="Genomic_DNA"/>
</dbReference>
<protein>
    <submittedName>
        <fullName evidence="1">(rape) hypothetical protein</fullName>
    </submittedName>
</protein>
<dbReference type="Proteomes" id="UP001295469">
    <property type="component" value="Chromosome C01"/>
</dbReference>
<gene>
    <name evidence="1" type="ORF">DARMORV10_C01P37830.1</name>
</gene>
<dbReference type="AlphaFoldDB" id="A0A816RZL5"/>